<keyword evidence="6" id="KW-0106">Calcium</keyword>
<keyword evidence="3" id="KW-0732">Signal</keyword>
<evidence type="ECO:0000256" key="5">
    <source>
        <dbReference type="ARBA" id="ARBA00022801"/>
    </source>
</evidence>
<reference evidence="9" key="2">
    <citation type="submission" date="2021-04" db="EMBL/GenBank/DDBJ databases">
        <authorList>
            <person name="Gilroy R."/>
        </authorList>
    </citation>
    <scope>NUCLEOTIDE SEQUENCE</scope>
    <source>
        <strain evidence="9">ChiGjej1B1-1692</strain>
    </source>
</reference>
<dbReference type="InterPro" id="IPR003644">
    <property type="entry name" value="Calx_beta"/>
</dbReference>
<dbReference type="AlphaFoldDB" id="A0A9D2NZP7"/>
<evidence type="ECO:0000259" key="8">
    <source>
        <dbReference type="PROSITE" id="PS50022"/>
    </source>
</evidence>
<dbReference type="SMART" id="SM00812">
    <property type="entry name" value="Alpha_L_fucos"/>
    <property type="match status" value="1"/>
</dbReference>
<dbReference type="SUPFAM" id="SSF51445">
    <property type="entry name" value="(Trans)glycosidases"/>
    <property type="match status" value="1"/>
</dbReference>
<evidence type="ECO:0000256" key="7">
    <source>
        <dbReference type="ARBA" id="ARBA00023295"/>
    </source>
</evidence>
<feature type="domain" description="F5/8 type C" evidence="8">
    <location>
        <begin position="383"/>
        <end position="473"/>
    </location>
</feature>
<dbReference type="SUPFAM" id="SSF49785">
    <property type="entry name" value="Galactose-binding domain-like"/>
    <property type="match status" value="1"/>
</dbReference>
<dbReference type="Gene3D" id="2.60.120.260">
    <property type="entry name" value="Galactose-binding domain-like"/>
    <property type="match status" value="2"/>
</dbReference>
<dbReference type="InterPro" id="IPR000421">
    <property type="entry name" value="FA58C"/>
</dbReference>
<evidence type="ECO:0000256" key="3">
    <source>
        <dbReference type="ARBA" id="ARBA00022729"/>
    </source>
</evidence>
<dbReference type="InterPro" id="IPR038081">
    <property type="entry name" value="CalX-like_sf"/>
</dbReference>
<dbReference type="PROSITE" id="PS50022">
    <property type="entry name" value="FA58C_3"/>
    <property type="match status" value="1"/>
</dbReference>
<evidence type="ECO:0000313" key="10">
    <source>
        <dbReference type="Proteomes" id="UP000823894"/>
    </source>
</evidence>
<dbReference type="InterPro" id="IPR017853">
    <property type="entry name" value="GH"/>
</dbReference>
<dbReference type="Pfam" id="PF03160">
    <property type="entry name" value="Calx-beta"/>
    <property type="match status" value="1"/>
</dbReference>
<name>A0A9D2NZP7_9FIRM</name>
<evidence type="ECO:0000256" key="6">
    <source>
        <dbReference type="ARBA" id="ARBA00022837"/>
    </source>
</evidence>
<dbReference type="EMBL" id="DWWK01000198">
    <property type="protein sequence ID" value="HJC39783.1"/>
    <property type="molecule type" value="Genomic_DNA"/>
</dbReference>
<dbReference type="InterPro" id="IPR057739">
    <property type="entry name" value="Glyco_hydro_29_N"/>
</dbReference>
<dbReference type="EC" id="3.2.1.51" evidence="2"/>
<dbReference type="PANTHER" id="PTHR10030:SF37">
    <property type="entry name" value="ALPHA-L-FUCOSIDASE-RELATED"/>
    <property type="match status" value="1"/>
</dbReference>
<reference evidence="9" key="1">
    <citation type="journal article" date="2021" name="PeerJ">
        <title>Extensive microbial diversity within the chicken gut microbiome revealed by metagenomics and culture.</title>
        <authorList>
            <person name="Gilroy R."/>
            <person name="Ravi A."/>
            <person name="Getino M."/>
            <person name="Pursley I."/>
            <person name="Horton D.L."/>
            <person name="Alikhan N.F."/>
            <person name="Baker D."/>
            <person name="Gharbi K."/>
            <person name="Hall N."/>
            <person name="Watson M."/>
            <person name="Adriaenssens E.M."/>
            <person name="Foster-Nyarko E."/>
            <person name="Jarju S."/>
            <person name="Secka A."/>
            <person name="Antonio M."/>
            <person name="Oren A."/>
            <person name="Chaudhuri R.R."/>
            <person name="La Ragione R."/>
            <person name="Hildebrand F."/>
            <person name="Pallen M.J."/>
        </authorList>
    </citation>
    <scope>NUCLEOTIDE SEQUENCE</scope>
    <source>
        <strain evidence="9">ChiGjej1B1-1692</strain>
    </source>
</reference>
<evidence type="ECO:0000256" key="4">
    <source>
        <dbReference type="ARBA" id="ARBA00022737"/>
    </source>
</evidence>
<accession>A0A9D2NZP7</accession>
<proteinExistence type="inferred from homology"/>
<evidence type="ECO:0000256" key="2">
    <source>
        <dbReference type="ARBA" id="ARBA00012662"/>
    </source>
</evidence>
<dbReference type="GO" id="GO:0004560">
    <property type="term" value="F:alpha-L-fucosidase activity"/>
    <property type="evidence" value="ECO:0007669"/>
    <property type="project" value="InterPro"/>
</dbReference>
<dbReference type="Gene3D" id="3.20.20.80">
    <property type="entry name" value="Glycosidases"/>
    <property type="match status" value="1"/>
</dbReference>
<dbReference type="Gene3D" id="1.20.1270.90">
    <property type="entry name" value="AF1782-like"/>
    <property type="match status" value="1"/>
</dbReference>
<keyword evidence="7" id="KW-0326">Glycosidase</keyword>
<keyword evidence="5" id="KW-0378">Hydrolase</keyword>
<dbReference type="GO" id="GO:0007154">
    <property type="term" value="P:cell communication"/>
    <property type="evidence" value="ECO:0007669"/>
    <property type="project" value="InterPro"/>
</dbReference>
<protein>
    <recommendedName>
        <fullName evidence="2">alpha-L-fucosidase</fullName>
        <ecNumber evidence="2">3.2.1.51</ecNumber>
    </recommendedName>
</protein>
<dbReference type="InterPro" id="IPR008979">
    <property type="entry name" value="Galactose-bd-like_sf"/>
</dbReference>
<dbReference type="Gene3D" id="2.60.40.2030">
    <property type="match status" value="1"/>
</dbReference>
<dbReference type="SMART" id="SM00237">
    <property type="entry name" value="Calx_beta"/>
    <property type="match status" value="1"/>
</dbReference>
<organism evidence="9 10">
    <name type="scientific">Candidatus Mediterraneibacter faecigallinarum</name>
    <dbReference type="NCBI Taxonomy" id="2838669"/>
    <lineage>
        <taxon>Bacteria</taxon>
        <taxon>Bacillati</taxon>
        <taxon>Bacillota</taxon>
        <taxon>Clostridia</taxon>
        <taxon>Lachnospirales</taxon>
        <taxon>Lachnospiraceae</taxon>
        <taxon>Mediterraneibacter</taxon>
    </lineage>
</organism>
<comment type="caution">
    <text evidence="9">The sequence shown here is derived from an EMBL/GenBank/DDBJ whole genome shotgun (WGS) entry which is preliminary data.</text>
</comment>
<dbReference type="SUPFAM" id="SSF141072">
    <property type="entry name" value="CalX-like"/>
    <property type="match status" value="1"/>
</dbReference>
<dbReference type="PANTHER" id="PTHR10030">
    <property type="entry name" value="ALPHA-L-FUCOSIDASE"/>
    <property type="match status" value="1"/>
</dbReference>
<dbReference type="GO" id="GO:0016020">
    <property type="term" value="C:membrane"/>
    <property type="evidence" value="ECO:0007669"/>
    <property type="project" value="InterPro"/>
</dbReference>
<dbReference type="Pfam" id="PF01120">
    <property type="entry name" value="Alpha_L_fucos"/>
    <property type="match status" value="1"/>
</dbReference>
<sequence>MTAAMTASTFFGTAIPVQAAEDGWIGDGELADNSTAAPDPDEVLPNKNQYRYQKDELAAFCHFGPNTFNEIEWGENYGNKTPDEIFKLEEDFDADNYVKALKDAGFKKLIVTAKHHDGFCIWASDYTTYDVAETSYKDGQGDILAEISAACTKYNMDMGLYLSPWDIHDDSYGYYDQNGQPTDKDNDYLDYNEYYNNQLIEILGGEEYGNDGHFVEVWMDGAKGSGQDAQEYDFVKWFDTIQKYEGEEAGYDSDCMLFGAEAYTTVRWIGNENGYAAKNTWSKSKVNYENNTIDSKSQGGYTIGYEDGNQWTVPEADARITSGWFWGTTKNTPKSIADLGSMYFGSVGNNATFLLNIPPNNEGTVDQAILDRVAEFGENIEETFDDNLAAAEGAAVYADNVRGNDIAYKPGNTVDGDDSTYWTTEDGASTGTLLIDLGGVKTFDVVSVEEAIQNGQRINEYKIEYRNSSGEWTVMDSGETIGAKRLARTGAVKGDQVRITVSTTDGKVPMISEVGVYKASDGFELAGMAPDGMDVIDITNNSFTFSNGWTDETGPNFIGGTNKWANAGATFTLEFEGSKVYLLGTKDPNHGTADIYIDDELVETIDTNAGSRALGQMIFESGDLEHGTHTLRLEVKNKAIGIESAYAINNGGKGMVGLETDAYTMNEDTRMDVKLVRVGGSEGEVSVQVAPNPGSAIQDDFDTELITTVTFADGQTEATAPVQTTRNTNMTGNREFSVELTALTDDLIIGFNDKATITILDTESSSKEALQTLVDEGTAAEPEWYVEGWEAYAAAVAEGAAVLEKSDATADEIANAISAITEAKAGLTAREKYTEDDPFAFPWKQDSSSVLEAEFAELHNEELASDGQWALQVA</sequence>
<evidence type="ECO:0000313" key="9">
    <source>
        <dbReference type="EMBL" id="HJC39783.1"/>
    </source>
</evidence>
<dbReference type="Proteomes" id="UP000823894">
    <property type="component" value="Unassembled WGS sequence"/>
</dbReference>
<dbReference type="InterPro" id="IPR000933">
    <property type="entry name" value="Glyco_hydro_29"/>
</dbReference>
<dbReference type="Pfam" id="PF00754">
    <property type="entry name" value="F5_F8_type_C"/>
    <property type="match status" value="1"/>
</dbReference>
<gene>
    <name evidence="9" type="ORF">H9757_12125</name>
</gene>
<evidence type="ECO:0000256" key="1">
    <source>
        <dbReference type="ARBA" id="ARBA00007951"/>
    </source>
</evidence>
<feature type="non-terminal residue" evidence="9">
    <location>
        <position position="874"/>
    </location>
</feature>
<keyword evidence="4" id="KW-0677">Repeat</keyword>
<comment type="similarity">
    <text evidence="1">Belongs to the glycosyl hydrolase 29 family.</text>
</comment>
<dbReference type="GO" id="GO:0016139">
    <property type="term" value="P:glycoside catabolic process"/>
    <property type="evidence" value="ECO:0007669"/>
    <property type="project" value="TreeGrafter"/>
</dbReference>
<dbReference type="GO" id="GO:0006004">
    <property type="term" value="P:fucose metabolic process"/>
    <property type="evidence" value="ECO:0007669"/>
    <property type="project" value="TreeGrafter"/>
</dbReference>
<dbReference type="GO" id="GO:0005764">
    <property type="term" value="C:lysosome"/>
    <property type="evidence" value="ECO:0007669"/>
    <property type="project" value="TreeGrafter"/>
</dbReference>